<sequence length="64" mass="7319">MEQLNIFDIEPIQYLLQAKVNGRWKFIGGYDSKQEAIDVGEGPAADNYIVEIEGSFIHVKIDEY</sequence>
<proteinExistence type="predicted"/>
<gene>
    <name evidence="1" type="ORF">CN307_17990</name>
</gene>
<dbReference type="EMBL" id="NTRR01000027">
    <property type="protein sequence ID" value="PFE13322.1"/>
    <property type="molecule type" value="Genomic_DNA"/>
</dbReference>
<dbReference type="AlphaFoldDB" id="A0A2A8ZXK6"/>
<evidence type="ECO:0000313" key="2">
    <source>
        <dbReference type="Proteomes" id="UP000220032"/>
    </source>
</evidence>
<accession>A0A2A8ZXK6</accession>
<organism evidence="1 2">
    <name type="scientific">Bacillus cereus</name>
    <dbReference type="NCBI Taxonomy" id="1396"/>
    <lineage>
        <taxon>Bacteria</taxon>
        <taxon>Bacillati</taxon>
        <taxon>Bacillota</taxon>
        <taxon>Bacilli</taxon>
        <taxon>Bacillales</taxon>
        <taxon>Bacillaceae</taxon>
        <taxon>Bacillus</taxon>
        <taxon>Bacillus cereus group</taxon>
    </lineage>
</organism>
<dbReference type="Proteomes" id="UP000220032">
    <property type="component" value="Unassembled WGS sequence"/>
</dbReference>
<reference evidence="1 2" key="1">
    <citation type="submission" date="2017-09" db="EMBL/GenBank/DDBJ databases">
        <title>Large-scale bioinformatics analysis of Bacillus genomes uncovers conserved roles of natural products in bacterial physiology.</title>
        <authorList>
            <consortium name="Agbiome Team Llc"/>
            <person name="Bleich R.M."/>
            <person name="Grubbs K.J."/>
            <person name="Santa Maria K.C."/>
            <person name="Allen S.E."/>
            <person name="Farag S."/>
            <person name="Shank E.A."/>
            <person name="Bowers A."/>
        </authorList>
    </citation>
    <scope>NUCLEOTIDE SEQUENCE [LARGE SCALE GENOMIC DNA]</scope>
    <source>
        <strain evidence="1 2">AFS022681</strain>
    </source>
</reference>
<evidence type="ECO:0000313" key="1">
    <source>
        <dbReference type="EMBL" id="PFE13322.1"/>
    </source>
</evidence>
<comment type="caution">
    <text evidence="1">The sequence shown here is derived from an EMBL/GenBank/DDBJ whole genome shotgun (WGS) entry which is preliminary data.</text>
</comment>
<dbReference type="RefSeq" id="WP_098343056.1">
    <property type="nucleotide sequence ID" value="NZ_NTRR01000027.1"/>
</dbReference>
<protein>
    <submittedName>
        <fullName evidence="1">Uncharacterized protein</fullName>
    </submittedName>
</protein>
<name>A0A2A8ZXK6_BACCE</name>